<keyword evidence="2" id="KW-1185">Reference proteome</keyword>
<reference evidence="1" key="1">
    <citation type="journal article" date="2014" name="Int. J. Syst. Evol. Microbiol.">
        <title>Complete genome sequence of Corynebacterium casei LMG S-19264T (=DSM 44701T), isolated from a smear-ripened cheese.</title>
        <authorList>
            <consortium name="US DOE Joint Genome Institute (JGI-PGF)"/>
            <person name="Walter F."/>
            <person name="Albersmeier A."/>
            <person name="Kalinowski J."/>
            <person name="Ruckert C."/>
        </authorList>
    </citation>
    <scope>NUCLEOTIDE SEQUENCE</scope>
    <source>
        <strain evidence="1">CGMCC 1.12987</strain>
    </source>
</reference>
<evidence type="ECO:0000313" key="1">
    <source>
        <dbReference type="EMBL" id="GGG18207.1"/>
    </source>
</evidence>
<gene>
    <name evidence="1" type="ORF">GCM10010916_38780</name>
</gene>
<accession>A0A917G1I9</accession>
<dbReference type="RefSeq" id="WP_188532723.1">
    <property type="nucleotide sequence ID" value="NZ_BMGR01000014.1"/>
</dbReference>
<dbReference type="Pfam" id="PF14081">
    <property type="entry name" value="DUF4262"/>
    <property type="match status" value="1"/>
</dbReference>
<dbReference type="AlphaFoldDB" id="A0A917G1I9"/>
<name>A0A917G1I9_9BACL</name>
<comment type="caution">
    <text evidence="1">The sequence shown here is derived from an EMBL/GenBank/DDBJ whole genome shotgun (WGS) entry which is preliminary data.</text>
</comment>
<protein>
    <submittedName>
        <fullName evidence="1">Uncharacterized protein</fullName>
    </submittedName>
</protein>
<proteinExistence type="predicted"/>
<organism evidence="1 2">
    <name type="scientific">Paenibacillus abyssi</name>
    <dbReference type="NCBI Taxonomy" id="1340531"/>
    <lineage>
        <taxon>Bacteria</taxon>
        <taxon>Bacillati</taxon>
        <taxon>Bacillota</taxon>
        <taxon>Bacilli</taxon>
        <taxon>Bacillales</taxon>
        <taxon>Paenibacillaceae</taxon>
        <taxon>Paenibacillus</taxon>
    </lineage>
</organism>
<reference evidence="1" key="2">
    <citation type="submission" date="2020-09" db="EMBL/GenBank/DDBJ databases">
        <authorList>
            <person name="Sun Q."/>
            <person name="Zhou Y."/>
        </authorList>
    </citation>
    <scope>NUCLEOTIDE SEQUENCE</scope>
    <source>
        <strain evidence="1">CGMCC 1.12987</strain>
    </source>
</reference>
<dbReference type="EMBL" id="BMGR01000014">
    <property type="protein sequence ID" value="GGG18207.1"/>
    <property type="molecule type" value="Genomic_DNA"/>
</dbReference>
<dbReference type="Proteomes" id="UP000644756">
    <property type="component" value="Unassembled WGS sequence"/>
</dbReference>
<evidence type="ECO:0000313" key="2">
    <source>
        <dbReference type="Proteomes" id="UP000644756"/>
    </source>
</evidence>
<sequence length="132" mass="15220">MRDMGKWKNEMMEKHGFFIHFVLDDQVGAGANYHTHGLEQSFGHPDLQCTLPITPEIIQSVFHTIVDRIKAGERFVAEQLYEKVITNYPVEFKEANEFGRKVLRLLLPDEKGLFPNDPMCNPVYKEQAKGVL</sequence>
<dbReference type="InterPro" id="IPR025358">
    <property type="entry name" value="DUF4262"/>
</dbReference>